<evidence type="ECO:0000313" key="1">
    <source>
        <dbReference type="EMBL" id="CAK0905401.1"/>
    </source>
</evidence>
<evidence type="ECO:0000313" key="2">
    <source>
        <dbReference type="Proteomes" id="UP001189429"/>
    </source>
</evidence>
<proteinExistence type="predicted"/>
<accession>A0ABN9XZM1</accession>
<keyword evidence="2" id="KW-1185">Reference proteome</keyword>
<protein>
    <submittedName>
        <fullName evidence="1">Uncharacterized protein</fullName>
    </submittedName>
</protein>
<sequence>SEVAEGAPAYAGEQCPDQFDDQRACPRGDACGMCHSTAETCNIFNYGVPEDALSGPFGLASLCKGVATLALRLGIVLAFLGLLGAGLCELEAVCPSAVSCAAGWGESAPCSPTSCTTFGWSWPGRPAAGRRWTPPRPAASRPCVLHWPFRRPSCCPPRGRRSWPDGCSSRPGSERAIRPTCTAEFVTC</sequence>
<dbReference type="EMBL" id="CAUYUJ010021555">
    <property type="protein sequence ID" value="CAK0905401.1"/>
    <property type="molecule type" value="Genomic_DNA"/>
</dbReference>
<reference evidence="1" key="1">
    <citation type="submission" date="2023-10" db="EMBL/GenBank/DDBJ databases">
        <authorList>
            <person name="Chen Y."/>
            <person name="Shah S."/>
            <person name="Dougan E. K."/>
            <person name="Thang M."/>
            <person name="Chan C."/>
        </authorList>
    </citation>
    <scope>NUCLEOTIDE SEQUENCE [LARGE SCALE GENOMIC DNA]</scope>
</reference>
<organism evidence="1 2">
    <name type="scientific">Prorocentrum cordatum</name>
    <dbReference type="NCBI Taxonomy" id="2364126"/>
    <lineage>
        <taxon>Eukaryota</taxon>
        <taxon>Sar</taxon>
        <taxon>Alveolata</taxon>
        <taxon>Dinophyceae</taxon>
        <taxon>Prorocentrales</taxon>
        <taxon>Prorocentraceae</taxon>
        <taxon>Prorocentrum</taxon>
    </lineage>
</organism>
<comment type="caution">
    <text evidence="1">The sequence shown here is derived from an EMBL/GenBank/DDBJ whole genome shotgun (WGS) entry which is preliminary data.</text>
</comment>
<gene>
    <name evidence="1" type="ORF">PCOR1329_LOCUS81126</name>
</gene>
<name>A0ABN9XZM1_9DINO</name>
<dbReference type="Proteomes" id="UP001189429">
    <property type="component" value="Unassembled WGS sequence"/>
</dbReference>
<feature type="non-terminal residue" evidence="1">
    <location>
        <position position="1"/>
    </location>
</feature>